<dbReference type="RefSeq" id="WP_250194202.1">
    <property type="nucleotide sequence ID" value="NZ_CP097635.1"/>
</dbReference>
<gene>
    <name evidence="2" type="ORF">MW290_08280</name>
</gene>
<dbReference type="Proteomes" id="UP001056201">
    <property type="component" value="Chromosome 1"/>
</dbReference>
<feature type="region of interest" description="Disordered" evidence="1">
    <location>
        <begin position="1"/>
        <end position="71"/>
    </location>
</feature>
<sequence length="113" mass="11177">MNEPFDSSQKPAPTPAPAGAPGGSTGTMAGTTTAGTTTADTSASGTSAAGPRQDYSSSAGDEPDFAGTAASLDSLPVGEAMHEMVDLVRQFVREHPLASVAGGVLVGMVLGRR</sequence>
<evidence type="ECO:0008006" key="4">
    <source>
        <dbReference type="Google" id="ProtNLM"/>
    </source>
</evidence>
<reference evidence="2" key="1">
    <citation type="submission" date="2022-05" db="EMBL/GenBank/DDBJ databases">
        <title>An RpoN-dependent PEP-CTERM gene is involved in floc formation of an Aquincola tertiaricarbonis strain.</title>
        <authorList>
            <person name="Qiu D."/>
            <person name="Xia M."/>
        </authorList>
    </citation>
    <scope>NUCLEOTIDE SEQUENCE</scope>
    <source>
        <strain evidence="2">RN12</strain>
    </source>
</reference>
<organism evidence="2 3">
    <name type="scientific">Aquincola tertiaricarbonis</name>
    <dbReference type="NCBI Taxonomy" id="391953"/>
    <lineage>
        <taxon>Bacteria</taxon>
        <taxon>Pseudomonadati</taxon>
        <taxon>Pseudomonadota</taxon>
        <taxon>Betaproteobacteria</taxon>
        <taxon>Burkholderiales</taxon>
        <taxon>Sphaerotilaceae</taxon>
        <taxon>Aquincola</taxon>
    </lineage>
</organism>
<feature type="compositionally biased region" description="Polar residues" evidence="1">
    <location>
        <begin position="1"/>
        <end position="10"/>
    </location>
</feature>
<proteinExistence type="predicted"/>
<evidence type="ECO:0000313" key="3">
    <source>
        <dbReference type="Proteomes" id="UP001056201"/>
    </source>
</evidence>
<evidence type="ECO:0000256" key="1">
    <source>
        <dbReference type="SAM" id="MobiDB-lite"/>
    </source>
</evidence>
<accession>A0ABY4S255</accession>
<name>A0ABY4S255_AQUTE</name>
<keyword evidence="3" id="KW-1185">Reference proteome</keyword>
<evidence type="ECO:0000313" key="2">
    <source>
        <dbReference type="EMBL" id="URI05937.1"/>
    </source>
</evidence>
<feature type="compositionally biased region" description="Low complexity" evidence="1">
    <location>
        <begin position="26"/>
        <end position="51"/>
    </location>
</feature>
<protein>
    <recommendedName>
        <fullName evidence="4">DUF883 domain-containing protein</fullName>
    </recommendedName>
</protein>
<dbReference type="EMBL" id="CP097635">
    <property type="protein sequence ID" value="URI05937.1"/>
    <property type="molecule type" value="Genomic_DNA"/>
</dbReference>